<dbReference type="NCBIfam" id="TIGR02492">
    <property type="entry name" value="flgK_ends"/>
    <property type="match status" value="1"/>
</dbReference>
<reference evidence="12" key="1">
    <citation type="journal article" date="2019" name="Int. J. Syst. Evol. Microbiol.">
        <title>The Global Catalogue of Microorganisms (GCM) 10K type strain sequencing project: providing services to taxonomists for standard genome sequencing and annotation.</title>
        <authorList>
            <consortium name="The Broad Institute Genomics Platform"/>
            <consortium name="The Broad Institute Genome Sequencing Center for Infectious Disease"/>
            <person name="Wu L."/>
            <person name="Ma J."/>
        </authorList>
    </citation>
    <scope>NUCLEOTIDE SEQUENCE [LARGE SCALE GENOMIC DNA]</scope>
    <source>
        <strain evidence="12">CGMCC 1.19032</strain>
    </source>
</reference>
<keyword evidence="11" id="KW-0282">Flagellum</keyword>
<dbReference type="EMBL" id="JBHSGS010000049">
    <property type="protein sequence ID" value="MFC4719846.1"/>
    <property type="molecule type" value="Genomic_DNA"/>
</dbReference>
<keyword evidence="11" id="KW-0966">Cell projection</keyword>
<dbReference type="InterPro" id="IPR002371">
    <property type="entry name" value="FlgK"/>
</dbReference>
<comment type="caution">
    <text evidence="11">The sequence shown here is derived from an EMBL/GenBank/DDBJ whole genome shotgun (WGS) entry which is preliminary data.</text>
</comment>
<evidence type="ECO:0000259" key="9">
    <source>
        <dbReference type="Pfam" id="PF06429"/>
    </source>
</evidence>
<evidence type="ECO:0000313" key="11">
    <source>
        <dbReference type="EMBL" id="MFC4719846.1"/>
    </source>
</evidence>
<feature type="domain" description="Flagellar basal-body/hook protein C-terminal" evidence="9">
    <location>
        <begin position="443"/>
        <end position="481"/>
    </location>
</feature>
<evidence type="ECO:0000256" key="2">
    <source>
        <dbReference type="ARBA" id="ARBA00004613"/>
    </source>
</evidence>
<keyword evidence="6 7" id="KW-0975">Bacterial flagellum</keyword>
<keyword evidence="11" id="KW-0969">Cilium</keyword>
<dbReference type="InterPro" id="IPR053927">
    <property type="entry name" value="FlgK_helical"/>
</dbReference>
<proteinExistence type="inferred from homology"/>
<feature type="domain" description="Flagellar basal body rod protein N-terminal" evidence="8">
    <location>
        <begin position="10"/>
        <end position="37"/>
    </location>
</feature>
<evidence type="ECO:0000259" key="10">
    <source>
        <dbReference type="Pfam" id="PF22638"/>
    </source>
</evidence>
<keyword evidence="5 7" id="KW-0964">Secreted</keyword>
<evidence type="ECO:0000256" key="6">
    <source>
        <dbReference type="ARBA" id="ARBA00023143"/>
    </source>
</evidence>
<evidence type="ECO:0000313" key="12">
    <source>
        <dbReference type="Proteomes" id="UP001595969"/>
    </source>
</evidence>
<sequence>MTGLFGTLGTATRGMNANQNALQTSGHNIANINTDGYSRQRVHMQTEQPYKMTGVGMIGMGVKTAGVDRIVDNFIRTQTRDAYSKYQFFNQKAEALGQLEQFMNEPSKTGIINSLSVMNDSWAKLSSNPELATSKTLVVENSNSFTDMINQTTTQINQLKNEVIDNIEKSALDFNEKLKELEILNNQIYDLASQNTVPNDLLDTRDSLLKDLSGLAEVTAEFDMYGRVSSLKIGDKTGTEVLTLDSRKEISVVTGGTDPSNTISLGGKAQEKVTIGGALPLGTIVIADTSTNPAGYQNVTVNQGQIGGYKEAAKEIDASLKEITKFAQVVADTINTAYKAESGADFFTFDANGKMAVNQSLRDNPSTLVAGKKDATGVVQPGDGSLAHDIGQLFGKKDADNMTFADRYNSIVTKNGISKQQADNTANAQLTVLNQLEYKNESISGVNINEEVSDVMRFSQAFQANARVIQTISEMLDTLINRTGV</sequence>
<dbReference type="RefSeq" id="WP_204652870.1">
    <property type="nucleotide sequence ID" value="NZ_JAFBFD010000002.1"/>
</dbReference>
<dbReference type="Pfam" id="PF22638">
    <property type="entry name" value="FlgK_D1"/>
    <property type="match status" value="1"/>
</dbReference>
<dbReference type="Proteomes" id="UP001595969">
    <property type="component" value="Unassembled WGS sequence"/>
</dbReference>
<dbReference type="Pfam" id="PF06429">
    <property type="entry name" value="Flg_bbr_C"/>
    <property type="match status" value="1"/>
</dbReference>
<feature type="domain" description="Flagellar hook-associated protein FlgK helical" evidence="10">
    <location>
        <begin position="96"/>
        <end position="341"/>
    </location>
</feature>
<dbReference type="PANTHER" id="PTHR30033:SF1">
    <property type="entry name" value="FLAGELLAR HOOK-ASSOCIATED PROTEIN 1"/>
    <property type="match status" value="1"/>
</dbReference>
<name>A0ABV9MXF5_9ENTE</name>
<organism evidence="11 12">
    <name type="scientific">Enterococcus lemanii</name>
    <dbReference type="NCBI Taxonomy" id="1159752"/>
    <lineage>
        <taxon>Bacteria</taxon>
        <taxon>Bacillati</taxon>
        <taxon>Bacillota</taxon>
        <taxon>Bacilli</taxon>
        <taxon>Lactobacillales</taxon>
        <taxon>Enterococcaceae</taxon>
        <taxon>Enterococcus</taxon>
    </lineage>
</organism>
<gene>
    <name evidence="7 11" type="primary">flgK</name>
    <name evidence="11" type="ORF">ACFO5I_08920</name>
</gene>
<protein>
    <recommendedName>
        <fullName evidence="4 7">Flagellar hook-associated protein 1</fullName>
        <shortName evidence="7">HAP1</shortName>
    </recommendedName>
</protein>
<evidence type="ECO:0000256" key="1">
    <source>
        <dbReference type="ARBA" id="ARBA00004365"/>
    </source>
</evidence>
<evidence type="ECO:0000256" key="4">
    <source>
        <dbReference type="ARBA" id="ARBA00016244"/>
    </source>
</evidence>
<comment type="subcellular location">
    <subcellularLocation>
        <location evidence="1 7">Bacterial flagellum</location>
    </subcellularLocation>
    <subcellularLocation>
        <location evidence="2 7">Secreted</location>
    </subcellularLocation>
</comment>
<evidence type="ECO:0000256" key="5">
    <source>
        <dbReference type="ARBA" id="ARBA00022525"/>
    </source>
</evidence>
<comment type="similarity">
    <text evidence="3 7">Belongs to the flagella basal body rod proteins family.</text>
</comment>
<dbReference type="SUPFAM" id="SSF64518">
    <property type="entry name" value="Phase 1 flagellin"/>
    <property type="match status" value="1"/>
</dbReference>
<dbReference type="PRINTS" id="PR01005">
    <property type="entry name" value="FLGHOOKAP1"/>
</dbReference>
<keyword evidence="12" id="KW-1185">Reference proteome</keyword>
<accession>A0ABV9MXF5</accession>
<dbReference type="InterPro" id="IPR001444">
    <property type="entry name" value="Flag_bb_rod_N"/>
</dbReference>
<dbReference type="Pfam" id="PF00460">
    <property type="entry name" value="Flg_bb_rod"/>
    <property type="match status" value="1"/>
</dbReference>
<evidence type="ECO:0000259" key="8">
    <source>
        <dbReference type="Pfam" id="PF00460"/>
    </source>
</evidence>
<dbReference type="InterPro" id="IPR010930">
    <property type="entry name" value="Flg_bb/hook_C_dom"/>
</dbReference>
<evidence type="ECO:0000256" key="3">
    <source>
        <dbReference type="ARBA" id="ARBA00009677"/>
    </source>
</evidence>
<evidence type="ECO:0000256" key="7">
    <source>
        <dbReference type="RuleBase" id="RU362065"/>
    </source>
</evidence>
<dbReference type="PANTHER" id="PTHR30033">
    <property type="entry name" value="FLAGELLAR HOOK-ASSOCIATED PROTEIN 1"/>
    <property type="match status" value="1"/>
</dbReference>